<dbReference type="InterPro" id="IPR005824">
    <property type="entry name" value="KOW"/>
</dbReference>
<gene>
    <name evidence="4" type="primary">rpl24</name>
    <name evidence="8" type="ORF">HJPDKAMO_00015</name>
    <name evidence="9" type="ORF">IBEPLGGF_00024</name>
    <name evidence="6" type="ORF">LBIJHIGM_00015</name>
    <name evidence="7" type="ORF">NMBIEJJH_00010</name>
</gene>
<comment type="subunit">
    <text evidence="4">Part of the 50S ribosomal subunit.</text>
</comment>
<keyword evidence="2 4" id="KW-0689">Ribosomal protein</keyword>
<dbReference type="Gene3D" id="2.30.30.30">
    <property type="match status" value="1"/>
</dbReference>
<dbReference type="AlphaFoldDB" id="A0A7G9Y3K7"/>
<dbReference type="PROSITE" id="PS01108">
    <property type="entry name" value="RIBOSOMAL_L24"/>
    <property type="match status" value="1"/>
</dbReference>
<comment type="function">
    <text evidence="4">Located at the polypeptide exit tunnel on the outside of the subunit.</text>
</comment>
<evidence type="ECO:0000256" key="4">
    <source>
        <dbReference type="HAMAP-Rule" id="MF_01326"/>
    </source>
</evidence>
<dbReference type="GO" id="GO:0006412">
    <property type="term" value="P:translation"/>
    <property type="evidence" value="ECO:0007669"/>
    <property type="project" value="UniProtKB-UniRule"/>
</dbReference>
<dbReference type="InterPro" id="IPR041988">
    <property type="entry name" value="Ribosomal_uL24_KOW"/>
</dbReference>
<comment type="similarity">
    <text evidence="1 4">Belongs to the universal ribosomal protein uL24 family.</text>
</comment>
<keyword evidence="4" id="KW-0699">rRNA-binding</keyword>
<evidence type="ECO:0000313" key="7">
    <source>
        <dbReference type="EMBL" id="QNO41994.1"/>
    </source>
</evidence>
<dbReference type="SMART" id="SM00739">
    <property type="entry name" value="KOW"/>
    <property type="match status" value="1"/>
</dbReference>
<dbReference type="InterPro" id="IPR005756">
    <property type="entry name" value="Ribosomal_uL24_euk/arc"/>
</dbReference>
<evidence type="ECO:0000256" key="1">
    <source>
        <dbReference type="ARBA" id="ARBA00010618"/>
    </source>
</evidence>
<keyword evidence="4" id="KW-0694">RNA-binding</keyword>
<protein>
    <recommendedName>
        <fullName evidence="4">Large ribosomal subunit protein uL24</fullName>
    </recommendedName>
</protein>
<dbReference type="EMBL" id="MT630619">
    <property type="protein sequence ID" value="QNO41325.1"/>
    <property type="molecule type" value="Genomic_DNA"/>
</dbReference>
<dbReference type="InterPro" id="IPR008991">
    <property type="entry name" value="Translation_prot_SH3-like_sf"/>
</dbReference>
<dbReference type="EMBL" id="MT631360">
    <property type="protein sequence ID" value="QNO48744.1"/>
    <property type="molecule type" value="Genomic_DNA"/>
</dbReference>
<feature type="domain" description="KOW" evidence="5">
    <location>
        <begin position="61"/>
        <end position="88"/>
    </location>
</feature>
<keyword evidence="3 4" id="KW-0687">Ribonucleoprotein</keyword>
<dbReference type="InterPro" id="IPR014722">
    <property type="entry name" value="Rib_uL2_dom2"/>
</dbReference>
<comment type="function">
    <text evidence="4">One of two assembly initiator proteins, it binds directly to the 5'-end of the 23S rRNA, where it nucleates assembly of the 50S subunit.</text>
</comment>
<dbReference type="GO" id="GO:0003735">
    <property type="term" value="F:structural constituent of ribosome"/>
    <property type="evidence" value="ECO:0007669"/>
    <property type="project" value="UniProtKB-UniRule"/>
</dbReference>
<evidence type="ECO:0000256" key="3">
    <source>
        <dbReference type="ARBA" id="ARBA00023274"/>
    </source>
</evidence>
<dbReference type="HAMAP" id="MF_01326_A">
    <property type="entry name" value="Ribosomal_uL24_A"/>
    <property type="match status" value="1"/>
</dbReference>
<evidence type="ECO:0000256" key="2">
    <source>
        <dbReference type="ARBA" id="ARBA00022980"/>
    </source>
</evidence>
<dbReference type="NCBIfam" id="TIGR01080">
    <property type="entry name" value="rplX_A_E"/>
    <property type="match status" value="1"/>
</dbReference>
<reference evidence="8" key="1">
    <citation type="submission" date="2020-06" db="EMBL/GenBank/DDBJ databases">
        <title>Unique genomic features of the anaerobic methanotrophic archaea.</title>
        <authorList>
            <person name="Chadwick G.L."/>
            <person name="Skennerton C.T."/>
            <person name="Laso-Perez R."/>
            <person name="Leu A.O."/>
            <person name="Speth D.R."/>
            <person name="Yu H."/>
            <person name="Morgan-Lang C."/>
            <person name="Hatzenpichler R."/>
            <person name="Goudeau D."/>
            <person name="Malmstrom R."/>
            <person name="Brazelton W.J."/>
            <person name="Woyke T."/>
            <person name="Hallam S.J."/>
            <person name="Tyson G.W."/>
            <person name="Wegener G."/>
            <person name="Boetius A."/>
            <person name="Orphan V."/>
        </authorList>
    </citation>
    <scope>NUCLEOTIDE SEQUENCE</scope>
</reference>
<dbReference type="Pfam" id="PF16906">
    <property type="entry name" value="Ribosomal_L26"/>
    <property type="match status" value="1"/>
</dbReference>
<name>A0A7G9Y3K7_9EURY</name>
<evidence type="ECO:0000313" key="8">
    <source>
        <dbReference type="EMBL" id="QNO42591.1"/>
    </source>
</evidence>
<accession>A0A7G9Y3K7</accession>
<evidence type="ECO:0000259" key="5">
    <source>
        <dbReference type="SMART" id="SM00739"/>
    </source>
</evidence>
<dbReference type="GO" id="GO:0019843">
    <property type="term" value="F:rRNA binding"/>
    <property type="evidence" value="ECO:0007669"/>
    <property type="project" value="UniProtKB-UniRule"/>
</dbReference>
<organism evidence="8">
    <name type="scientific">Candidatus Methanogaster sp. ANME-2c ERB4</name>
    <dbReference type="NCBI Taxonomy" id="2759911"/>
    <lineage>
        <taxon>Archaea</taxon>
        <taxon>Methanobacteriati</taxon>
        <taxon>Methanobacteriota</taxon>
        <taxon>Stenosarchaea group</taxon>
        <taxon>Methanomicrobia</taxon>
        <taxon>Methanosarcinales</taxon>
        <taxon>ANME-2 cluster</taxon>
        <taxon>Candidatus Methanogasteraceae</taxon>
        <taxon>Candidatus Methanogaster</taxon>
    </lineage>
</organism>
<dbReference type="EMBL" id="MT630696">
    <property type="protein sequence ID" value="QNO41994.1"/>
    <property type="molecule type" value="Genomic_DNA"/>
</dbReference>
<dbReference type="Pfam" id="PF00467">
    <property type="entry name" value="KOW"/>
    <property type="match status" value="1"/>
</dbReference>
<dbReference type="SUPFAM" id="SSF50104">
    <property type="entry name" value="Translation proteins SH3-like domain"/>
    <property type="match status" value="1"/>
</dbReference>
<dbReference type="GO" id="GO:0015934">
    <property type="term" value="C:large ribosomal subunit"/>
    <property type="evidence" value="ECO:0007669"/>
    <property type="project" value="UniProtKB-UniRule"/>
</dbReference>
<dbReference type="PANTHER" id="PTHR11143">
    <property type="entry name" value="60S RIBOSOMAL PROTEIN L26 FAMILY MEMBER"/>
    <property type="match status" value="1"/>
</dbReference>
<evidence type="ECO:0000313" key="9">
    <source>
        <dbReference type="EMBL" id="QNO48744.1"/>
    </source>
</evidence>
<dbReference type="InterPro" id="IPR005825">
    <property type="entry name" value="Ribosomal_uL24_CS"/>
</dbReference>
<dbReference type="EMBL" id="MT630752">
    <property type="protein sequence ID" value="QNO42591.1"/>
    <property type="molecule type" value="Genomic_DNA"/>
</dbReference>
<dbReference type="CDD" id="cd06089">
    <property type="entry name" value="KOW_RPL26"/>
    <property type="match status" value="1"/>
</dbReference>
<evidence type="ECO:0000313" key="6">
    <source>
        <dbReference type="EMBL" id="QNO41325.1"/>
    </source>
</evidence>
<proteinExistence type="inferred from homology"/>
<sequence length="136" mass="15486">MRKAIGNIDIPQRQSVMIMISKQPRKQRKAQYQAPLHKRQKFMGAHLSESLREKYGRRTFGVRSGDTVKIMRGEYAGTEGKVERVNLKKGTLAIDGATLFRADGEEVPRSIYPSNVMITKLDLDDELREQILGKVI</sequence>